<dbReference type="SUPFAM" id="SSF51412">
    <property type="entry name" value="Inosine monophosphate dehydrogenase (IMPDH)"/>
    <property type="match status" value="1"/>
</dbReference>
<feature type="compositionally biased region" description="Polar residues" evidence="4">
    <location>
        <begin position="350"/>
        <end position="359"/>
    </location>
</feature>
<organism evidence="5 6">
    <name type="scientific">Cupriavidus respiraculi</name>
    <dbReference type="NCBI Taxonomy" id="195930"/>
    <lineage>
        <taxon>Bacteria</taxon>
        <taxon>Pseudomonadati</taxon>
        <taxon>Pseudomonadota</taxon>
        <taxon>Betaproteobacteria</taxon>
        <taxon>Burkholderiales</taxon>
        <taxon>Burkholderiaceae</taxon>
        <taxon>Cupriavidus</taxon>
    </lineage>
</organism>
<reference evidence="5 6" key="1">
    <citation type="submission" date="2021-08" db="EMBL/GenBank/DDBJ databases">
        <authorList>
            <person name="Peeters C."/>
        </authorList>
    </citation>
    <scope>NUCLEOTIDE SEQUENCE [LARGE SCALE GENOMIC DNA]</scope>
    <source>
        <strain evidence="5 6">LMG 21510</strain>
    </source>
</reference>
<gene>
    <name evidence="5" type="ORF">LMG21510_00491</name>
</gene>
<keyword evidence="1" id="KW-0285">Flavoprotein</keyword>
<feature type="region of interest" description="Disordered" evidence="4">
    <location>
        <begin position="338"/>
        <end position="359"/>
    </location>
</feature>
<dbReference type="Pfam" id="PF03060">
    <property type="entry name" value="NMO"/>
    <property type="match status" value="1"/>
</dbReference>
<dbReference type="GO" id="GO:0016491">
    <property type="term" value="F:oxidoreductase activity"/>
    <property type="evidence" value="ECO:0007669"/>
    <property type="project" value="UniProtKB-KW"/>
</dbReference>
<comment type="caution">
    <text evidence="5">The sequence shown here is derived from an EMBL/GenBank/DDBJ whole genome shotgun (WGS) entry which is preliminary data.</text>
</comment>
<dbReference type="InterPro" id="IPR004136">
    <property type="entry name" value="NMO"/>
</dbReference>
<dbReference type="RefSeq" id="WP_322790800.1">
    <property type="nucleotide sequence ID" value="NZ_CAJZAH010000001.1"/>
</dbReference>
<dbReference type="Proteomes" id="UP000721236">
    <property type="component" value="Unassembled WGS sequence"/>
</dbReference>
<keyword evidence="3 5" id="KW-0560">Oxidoreductase</keyword>
<evidence type="ECO:0000256" key="4">
    <source>
        <dbReference type="SAM" id="MobiDB-lite"/>
    </source>
</evidence>
<dbReference type="PANTHER" id="PTHR32332:SF20">
    <property type="entry name" value="2-NITROPROPANE DIOXYGENASE-LIKE PROTEIN"/>
    <property type="match status" value="1"/>
</dbReference>
<dbReference type="PANTHER" id="PTHR32332">
    <property type="entry name" value="2-NITROPROPANE DIOXYGENASE"/>
    <property type="match status" value="1"/>
</dbReference>
<protein>
    <submittedName>
        <fullName evidence="5">NADH:quinone reductase</fullName>
        <ecNumber evidence="5">1.6.5.11</ecNumber>
    </submittedName>
</protein>
<keyword evidence="6" id="KW-1185">Reference proteome</keyword>
<evidence type="ECO:0000256" key="3">
    <source>
        <dbReference type="ARBA" id="ARBA00023002"/>
    </source>
</evidence>
<dbReference type="EMBL" id="CAJZAH010000001">
    <property type="protein sequence ID" value="CAG9166680.1"/>
    <property type="molecule type" value="Genomic_DNA"/>
</dbReference>
<proteinExistence type="predicted"/>
<dbReference type="Gene3D" id="3.20.20.70">
    <property type="entry name" value="Aldolase class I"/>
    <property type="match status" value="1"/>
</dbReference>
<evidence type="ECO:0000256" key="2">
    <source>
        <dbReference type="ARBA" id="ARBA00022643"/>
    </source>
</evidence>
<name>A0ABM8WHP2_9BURK</name>
<evidence type="ECO:0000313" key="5">
    <source>
        <dbReference type="EMBL" id="CAG9166680.1"/>
    </source>
</evidence>
<dbReference type="EC" id="1.6.5.11" evidence="5"/>
<sequence length="359" mass="37770">MMHAPAPFRTRITERFGIRHPILAGGLMWLSDARYVAALVNAGAMAFLTPRSFDTLAAYRAALRECGTLTQGRAFGVNLTQSRRAEANRLLPSWIEIALEEGVRHFETVGPAPGALFARIHAGGGLALHKCAFVEHAAKAEQAGADAIALVGAEAGGHPGTNELSAFVLGGLALERLRVPLAIGGGIGDGRQIAAALALGADAVLMGTRFLTCDEVWAHDRYKRHLAAQPAQASTLALRSTGHPWRVLDNATVRETRRLEHGGACRYEDFGALASGGLGREHGYRHGDWDTGLLSMGPAIGFANTTEPVAATVRRLMAQAEAAAGRLRALQAAPAGTHADAGLRTPALPSDSTIPCNPI</sequence>
<dbReference type="InterPro" id="IPR013785">
    <property type="entry name" value="Aldolase_TIM"/>
</dbReference>
<evidence type="ECO:0000313" key="6">
    <source>
        <dbReference type="Proteomes" id="UP000721236"/>
    </source>
</evidence>
<evidence type="ECO:0000256" key="1">
    <source>
        <dbReference type="ARBA" id="ARBA00022630"/>
    </source>
</evidence>
<keyword evidence="2" id="KW-0288">FMN</keyword>
<dbReference type="CDD" id="cd04730">
    <property type="entry name" value="NPD_like"/>
    <property type="match status" value="1"/>
</dbReference>
<accession>A0ABM8WHP2</accession>